<accession>A0A1E5UDS9</accession>
<evidence type="ECO:0000313" key="1">
    <source>
        <dbReference type="EMBL" id="OEL11056.1"/>
    </source>
</evidence>
<protein>
    <submittedName>
        <fullName evidence="1">Uncharacterized protein</fullName>
    </submittedName>
</protein>
<gene>
    <name evidence="1" type="ORF">BHF72_2515</name>
</gene>
<comment type="caution">
    <text evidence="1">The sequence shown here is derived from an EMBL/GenBank/DDBJ whole genome shotgun (WGS) entry which is preliminary data.</text>
</comment>
<keyword evidence="2" id="KW-1185">Reference proteome</keyword>
<name>A0A1E5UDS9_9FLAO</name>
<reference evidence="1 2" key="1">
    <citation type="submission" date="2016-09" db="EMBL/GenBank/DDBJ databases">
        <authorList>
            <person name="Capua I."/>
            <person name="De Benedictis P."/>
            <person name="Joannis T."/>
            <person name="Lombin L.H."/>
            <person name="Cattoli G."/>
        </authorList>
    </citation>
    <scope>NUCLEOTIDE SEQUENCE [LARGE SCALE GENOMIC DNA]</scope>
    <source>
        <strain evidence="1 2">NRS-1</strain>
    </source>
</reference>
<organism evidence="1 2">
    <name type="scientific">Cloacibacterium normanense</name>
    <dbReference type="NCBI Taxonomy" id="237258"/>
    <lineage>
        <taxon>Bacteria</taxon>
        <taxon>Pseudomonadati</taxon>
        <taxon>Bacteroidota</taxon>
        <taxon>Flavobacteriia</taxon>
        <taxon>Flavobacteriales</taxon>
        <taxon>Weeksellaceae</taxon>
    </lineage>
</organism>
<proteinExistence type="predicted"/>
<dbReference type="Proteomes" id="UP000095601">
    <property type="component" value="Unassembled WGS sequence"/>
</dbReference>
<dbReference type="AlphaFoldDB" id="A0A1E5UDS9"/>
<evidence type="ECO:0000313" key="2">
    <source>
        <dbReference type="Proteomes" id="UP000095601"/>
    </source>
</evidence>
<sequence>MLPLGHSSGFYQWGVPLELSITQHQFIYQLTVSLELF</sequence>
<dbReference type="EMBL" id="MKGI01000063">
    <property type="protein sequence ID" value="OEL11056.1"/>
    <property type="molecule type" value="Genomic_DNA"/>
</dbReference>